<proteinExistence type="predicted"/>
<gene>
    <name evidence="1" type="ORF">A0H81_02833</name>
</gene>
<evidence type="ECO:0000313" key="2">
    <source>
        <dbReference type="Proteomes" id="UP000092993"/>
    </source>
</evidence>
<dbReference type="Proteomes" id="UP000092993">
    <property type="component" value="Unassembled WGS sequence"/>
</dbReference>
<keyword evidence="2" id="KW-1185">Reference proteome</keyword>
<evidence type="ECO:0000313" key="1">
    <source>
        <dbReference type="EMBL" id="OBZ77869.1"/>
    </source>
</evidence>
<accession>A0A1C7MN25</accession>
<dbReference type="AlphaFoldDB" id="A0A1C7MN25"/>
<reference evidence="1 2" key="1">
    <citation type="submission" date="2016-03" db="EMBL/GenBank/DDBJ databases">
        <title>Whole genome sequencing of Grifola frondosa 9006-11.</title>
        <authorList>
            <person name="Min B."/>
            <person name="Park H."/>
            <person name="Kim J.-G."/>
            <person name="Cho H."/>
            <person name="Oh Y.-L."/>
            <person name="Kong W.-S."/>
            <person name="Choi I.-G."/>
        </authorList>
    </citation>
    <scope>NUCLEOTIDE SEQUENCE [LARGE SCALE GENOMIC DNA]</scope>
    <source>
        <strain evidence="1 2">9006-11</strain>
    </source>
</reference>
<comment type="caution">
    <text evidence="1">The sequence shown here is derived from an EMBL/GenBank/DDBJ whole genome shotgun (WGS) entry which is preliminary data.</text>
</comment>
<sequence length="200" mass="21555">MLDTRRISEKATRASFLNICTLPLRSSDMNPSEVNLGGGPIFPFDRAAVRSIWHSIAVAGTFVNENQPPLAEGSGAANPFILGSPGVTGRLFGIRSGRAEELNPFTLRSPHLHGTGAPEEPGPVHVGSPPPLHTVDGAEQCNGPDHQLSDDIHMEELHGLQAQLNVGKATPILNEFFWVLPSGSHLMIQWEPSMVESYVL</sequence>
<name>A0A1C7MN25_GRIFR</name>
<protein>
    <submittedName>
        <fullName evidence="1">Uncharacterized protein</fullName>
    </submittedName>
</protein>
<dbReference type="EMBL" id="LUGG01000002">
    <property type="protein sequence ID" value="OBZ77869.1"/>
    <property type="molecule type" value="Genomic_DNA"/>
</dbReference>
<organism evidence="1 2">
    <name type="scientific">Grifola frondosa</name>
    <name type="common">Maitake</name>
    <name type="synonym">Polyporus frondosus</name>
    <dbReference type="NCBI Taxonomy" id="5627"/>
    <lineage>
        <taxon>Eukaryota</taxon>
        <taxon>Fungi</taxon>
        <taxon>Dikarya</taxon>
        <taxon>Basidiomycota</taxon>
        <taxon>Agaricomycotina</taxon>
        <taxon>Agaricomycetes</taxon>
        <taxon>Polyporales</taxon>
        <taxon>Grifolaceae</taxon>
        <taxon>Grifola</taxon>
    </lineage>
</organism>